<protein>
    <recommendedName>
        <fullName evidence="4">Zn(2)-C6 fungal-type domain-containing protein</fullName>
    </recommendedName>
</protein>
<accession>A0A0D2A955</accession>
<dbReference type="HOGENOM" id="CLU_351233_0_0_1"/>
<dbReference type="RefSeq" id="XP_016213167.1">
    <property type="nucleotide sequence ID" value="XM_016359028.1"/>
</dbReference>
<evidence type="ECO:0008006" key="4">
    <source>
        <dbReference type="Google" id="ProtNLM"/>
    </source>
</evidence>
<reference evidence="2 3" key="1">
    <citation type="submission" date="2015-01" db="EMBL/GenBank/DDBJ databases">
        <title>The Genome Sequence of Ochroconis gallopava CBS43764.</title>
        <authorList>
            <consortium name="The Broad Institute Genomics Platform"/>
            <person name="Cuomo C."/>
            <person name="de Hoog S."/>
            <person name="Gorbushina A."/>
            <person name="Stielow B."/>
            <person name="Teixiera M."/>
            <person name="Abouelleil A."/>
            <person name="Chapman S.B."/>
            <person name="Priest M."/>
            <person name="Young S.K."/>
            <person name="Wortman J."/>
            <person name="Nusbaum C."/>
            <person name="Birren B."/>
        </authorList>
    </citation>
    <scope>NUCLEOTIDE SEQUENCE [LARGE SCALE GENOMIC DNA]</scope>
    <source>
        <strain evidence="2 3">CBS 43764</strain>
    </source>
</reference>
<sequence length="848" mass="95846">MANIIPSHLELSERQFSRSGPNGSLDFAGQPLDRSASSDSYHFIWSQFSPQNMPLELNPTDGALCDNAFDFTSTDLVSAAQMNNQFVHTGDFPNHTFMATASHSFSGSNMSFEQSQHDLALPLGQTTQASVPPHVGQLPRNDIGSMTTTGTYHNQPWINGPNVKYELPAEEDALSVPPLSTQPSSATWSLEAPHRFAGSSFAQNSAWNSHAASNALNSIAASYAPSVLSHDSSPHVEGITTPDSSRSPMFSQAVPSSSSASSSGAADHRNHLYNQTFDQTPRLIQTAFVNTEYVNQDYNISPQSLFIDPSAAIQQLGRDPSHSPMSEYEIIDKSEAVSTAYGDDNRAIQSTLPKEEKLSAKRSRAPTSNKMRQDPDNFVSEYPNASGVIRRQLSSGAGKQREGKRVGGRSVGMHLSSEVAARAKQLRDEGSCWVCCFQRDSCSPGLICDRCQKRHQRAQMEHGLGCDRTKLNDLRPYFIPDFLARSGDQKVLKEFMQNHVRRWRREPIKIRINIIWGQAPMELELCEFEPKTAELVRHLQGVLDERTGKREWVNKGSPPLAMLAIEQEDRHAYERFIDNIVDNPVNLQRFVERCYKFEKDDFQSRLFRLIFEYQPAQRDEKNLRREIMRLQVITYIYSRASTIVNSDLHLLSTLRYTAANGVTYGKATTARLANRQLKYLYTSLWIQSMENVLKKLQQVLRSSRGGAKWSSAFVAVLGLGMAFETIQITAHTYQEADQLMGNSTSWEARERAEHACRIIDEKFFFLATLFRWKYHRGFNPFRNIRDQKVHEDLGPNALQLVQGVYELVQEKSEYLVFREQVAILNENKDRYTSRLVAKFLLAFWKPVA</sequence>
<dbReference type="AlphaFoldDB" id="A0A0D2A955"/>
<dbReference type="OrthoDB" id="4226666at2759"/>
<dbReference type="STRING" id="253628.A0A0D2A955"/>
<feature type="compositionally biased region" description="Low complexity" evidence="1">
    <location>
        <begin position="251"/>
        <end position="265"/>
    </location>
</feature>
<evidence type="ECO:0000313" key="3">
    <source>
        <dbReference type="Proteomes" id="UP000053259"/>
    </source>
</evidence>
<evidence type="ECO:0000256" key="1">
    <source>
        <dbReference type="SAM" id="MobiDB-lite"/>
    </source>
</evidence>
<dbReference type="VEuPathDB" id="FungiDB:PV09_05510"/>
<dbReference type="Proteomes" id="UP000053259">
    <property type="component" value="Unassembled WGS sequence"/>
</dbReference>
<evidence type="ECO:0000313" key="2">
    <source>
        <dbReference type="EMBL" id="KIW03298.1"/>
    </source>
</evidence>
<dbReference type="InParanoid" id="A0A0D2A955"/>
<keyword evidence="3" id="KW-1185">Reference proteome</keyword>
<organism evidence="2 3">
    <name type="scientific">Verruconis gallopava</name>
    <dbReference type="NCBI Taxonomy" id="253628"/>
    <lineage>
        <taxon>Eukaryota</taxon>
        <taxon>Fungi</taxon>
        <taxon>Dikarya</taxon>
        <taxon>Ascomycota</taxon>
        <taxon>Pezizomycotina</taxon>
        <taxon>Dothideomycetes</taxon>
        <taxon>Pleosporomycetidae</taxon>
        <taxon>Venturiales</taxon>
        <taxon>Sympoventuriaceae</taxon>
        <taxon>Verruconis</taxon>
    </lineage>
</organism>
<name>A0A0D2A955_9PEZI</name>
<dbReference type="EMBL" id="KN847545">
    <property type="protein sequence ID" value="KIW03298.1"/>
    <property type="molecule type" value="Genomic_DNA"/>
</dbReference>
<proteinExistence type="predicted"/>
<feature type="compositionally biased region" description="Polar residues" evidence="1">
    <location>
        <begin position="241"/>
        <end position="250"/>
    </location>
</feature>
<feature type="region of interest" description="Disordered" evidence="1">
    <location>
        <begin position="347"/>
        <end position="382"/>
    </location>
</feature>
<dbReference type="PANTHER" id="PTHR35392">
    <property type="entry name" value="ZN(II)2CYS6 TRANSCRIPTION FACTOR (EUROFUNG)-RELATED-RELATED"/>
    <property type="match status" value="1"/>
</dbReference>
<dbReference type="PANTHER" id="PTHR35392:SF1">
    <property type="entry name" value="ZN(II)2CYS6 TRANSCRIPTION FACTOR (EUROFUNG)"/>
    <property type="match status" value="1"/>
</dbReference>
<dbReference type="InterPro" id="IPR052973">
    <property type="entry name" value="Fungal_sec-metab_reg_TF"/>
</dbReference>
<gene>
    <name evidence="2" type="ORF">PV09_05510</name>
</gene>
<feature type="region of interest" description="Disordered" evidence="1">
    <location>
        <begin position="230"/>
        <end position="266"/>
    </location>
</feature>
<dbReference type="GeneID" id="27313483"/>